<dbReference type="PANTHER" id="PTHR33133">
    <property type="entry name" value="OS08G0107100 PROTEIN-RELATED"/>
    <property type="match status" value="1"/>
</dbReference>
<protein>
    <submittedName>
        <fullName evidence="3">Uncharacterized protein</fullName>
    </submittedName>
</protein>
<keyword evidence="4" id="KW-1185">Reference proteome</keyword>
<comment type="caution">
    <text evidence="3">The sequence shown here is derived from an EMBL/GenBank/DDBJ whole genome shotgun (WGS) entry which is preliminary data.</text>
</comment>
<dbReference type="PANTHER" id="PTHR33133:SF5">
    <property type="entry name" value="OS08G0107100 PROTEIN"/>
    <property type="match status" value="1"/>
</dbReference>
<keyword evidence="2" id="KW-0812">Transmembrane</keyword>
<name>A0AAV6XQY9_9LAMI</name>
<keyword evidence="2" id="KW-1133">Transmembrane helix</keyword>
<evidence type="ECO:0000313" key="4">
    <source>
        <dbReference type="Proteomes" id="UP000826271"/>
    </source>
</evidence>
<feature type="transmembrane region" description="Helical" evidence="2">
    <location>
        <begin position="85"/>
        <end position="108"/>
    </location>
</feature>
<feature type="compositionally biased region" description="Pro residues" evidence="1">
    <location>
        <begin position="15"/>
        <end position="28"/>
    </location>
</feature>
<evidence type="ECO:0000313" key="3">
    <source>
        <dbReference type="EMBL" id="KAG8383840.1"/>
    </source>
</evidence>
<dbReference type="AlphaFoldDB" id="A0AAV6XQY9"/>
<sequence length="247" mass="27371">MDNSSAASDKGSPAAWPPRQAPHHPPPQLAATDPSVKWHPDYQAHQLVPQHFVYTVACIYTSKETTFDEVMCVVPKVWKRLMVTFAWNLIVVLAYNMVAFLVLLPWLGSVGPSTTGLVILCLVLVIYMMGFVYISIIWHLASVVSVLEDDCGIEAMFKSKALVKGKMIISIAIFVFLNLCFILIQLACQKFVVVGESLWSRIGRNYSATTTNAFSSSSKKPYEDVVLSGGGNKNFGGMLTWRCLMRS</sequence>
<gene>
    <name evidence="3" type="ORF">BUALT_Bualt04G0055600</name>
</gene>
<keyword evidence="2" id="KW-0472">Membrane</keyword>
<organism evidence="3 4">
    <name type="scientific">Buddleja alternifolia</name>
    <dbReference type="NCBI Taxonomy" id="168488"/>
    <lineage>
        <taxon>Eukaryota</taxon>
        <taxon>Viridiplantae</taxon>
        <taxon>Streptophyta</taxon>
        <taxon>Embryophyta</taxon>
        <taxon>Tracheophyta</taxon>
        <taxon>Spermatophyta</taxon>
        <taxon>Magnoliopsida</taxon>
        <taxon>eudicotyledons</taxon>
        <taxon>Gunneridae</taxon>
        <taxon>Pentapetalae</taxon>
        <taxon>asterids</taxon>
        <taxon>lamiids</taxon>
        <taxon>Lamiales</taxon>
        <taxon>Scrophulariaceae</taxon>
        <taxon>Buddlejeae</taxon>
        <taxon>Buddleja</taxon>
    </lineage>
</organism>
<accession>A0AAV6XQY9</accession>
<evidence type="ECO:0000256" key="1">
    <source>
        <dbReference type="SAM" id="MobiDB-lite"/>
    </source>
</evidence>
<dbReference type="EMBL" id="WHWC01000004">
    <property type="protein sequence ID" value="KAG8383840.1"/>
    <property type="molecule type" value="Genomic_DNA"/>
</dbReference>
<reference evidence="3" key="1">
    <citation type="submission" date="2019-10" db="EMBL/GenBank/DDBJ databases">
        <authorList>
            <person name="Zhang R."/>
            <person name="Pan Y."/>
            <person name="Wang J."/>
            <person name="Ma R."/>
            <person name="Yu S."/>
        </authorList>
    </citation>
    <scope>NUCLEOTIDE SEQUENCE</scope>
    <source>
        <strain evidence="3">LA-IB0</strain>
        <tissue evidence="3">Leaf</tissue>
    </source>
</reference>
<feature type="region of interest" description="Disordered" evidence="1">
    <location>
        <begin position="1"/>
        <end position="30"/>
    </location>
</feature>
<dbReference type="Proteomes" id="UP000826271">
    <property type="component" value="Unassembled WGS sequence"/>
</dbReference>
<feature type="transmembrane region" description="Helical" evidence="2">
    <location>
        <begin position="114"/>
        <end position="147"/>
    </location>
</feature>
<proteinExistence type="predicted"/>
<evidence type="ECO:0000256" key="2">
    <source>
        <dbReference type="SAM" id="Phobius"/>
    </source>
</evidence>
<feature type="transmembrane region" description="Helical" evidence="2">
    <location>
        <begin position="168"/>
        <end position="187"/>
    </location>
</feature>